<comment type="caution">
    <text evidence="1">The sequence shown here is derived from an EMBL/GenBank/DDBJ whole genome shotgun (WGS) entry which is preliminary data.</text>
</comment>
<dbReference type="InterPro" id="IPR029044">
    <property type="entry name" value="Nucleotide-diphossugar_trans"/>
</dbReference>
<keyword evidence="2" id="KW-1185">Reference proteome</keyword>
<dbReference type="GO" id="GO:0016779">
    <property type="term" value="F:nucleotidyltransferase activity"/>
    <property type="evidence" value="ECO:0007669"/>
    <property type="project" value="UniProtKB-KW"/>
</dbReference>
<dbReference type="Gene3D" id="3.90.550.10">
    <property type="entry name" value="Spore Coat Polysaccharide Biosynthesis Protein SpsA, Chain A"/>
    <property type="match status" value="1"/>
</dbReference>
<name>A0A433J6Y7_9PROT</name>
<evidence type="ECO:0000313" key="2">
    <source>
        <dbReference type="Proteomes" id="UP000280346"/>
    </source>
</evidence>
<organism evidence="1 2">
    <name type="scientific">Azospirillum doebereinerae</name>
    <dbReference type="NCBI Taxonomy" id="92933"/>
    <lineage>
        <taxon>Bacteria</taxon>
        <taxon>Pseudomonadati</taxon>
        <taxon>Pseudomonadota</taxon>
        <taxon>Alphaproteobacteria</taxon>
        <taxon>Rhodospirillales</taxon>
        <taxon>Azospirillaceae</taxon>
        <taxon>Azospirillum</taxon>
    </lineage>
</organism>
<accession>A0A433J6Y7</accession>
<dbReference type="CDD" id="cd02518">
    <property type="entry name" value="GT2_SpsF"/>
    <property type="match status" value="1"/>
</dbReference>
<dbReference type="SUPFAM" id="SSF53448">
    <property type="entry name" value="Nucleotide-diphospho-sugar transferases"/>
    <property type="match status" value="1"/>
</dbReference>
<dbReference type="InterPro" id="IPR003329">
    <property type="entry name" value="Cytidylyl_trans"/>
</dbReference>
<dbReference type="GO" id="GO:0005829">
    <property type="term" value="C:cytosol"/>
    <property type="evidence" value="ECO:0007669"/>
    <property type="project" value="TreeGrafter"/>
</dbReference>
<protein>
    <submittedName>
        <fullName evidence="1">Acylneuraminate cytidylyltransferase</fullName>
    </submittedName>
</protein>
<dbReference type="AlphaFoldDB" id="A0A433J6Y7"/>
<dbReference type="Pfam" id="PF02348">
    <property type="entry name" value="CTP_transf_3"/>
    <property type="match status" value="1"/>
</dbReference>
<dbReference type="PANTHER" id="PTHR42866:SF1">
    <property type="entry name" value="SPORE COAT POLYSACCHARIDE BIOSYNTHESIS PROTEIN SPSF"/>
    <property type="match status" value="1"/>
</dbReference>
<evidence type="ECO:0000313" key="1">
    <source>
        <dbReference type="EMBL" id="RUQ68924.1"/>
    </source>
</evidence>
<dbReference type="EMBL" id="RZIJ01000013">
    <property type="protein sequence ID" value="RUQ68924.1"/>
    <property type="molecule type" value="Genomic_DNA"/>
</dbReference>
<gene>
    <name evidence="1" type="ORF">EJ913_17280</name>
</gene>
<keyword evidence="1" id="KW-0808">Transferase</keyword>
<dbReference type="OrthoDB" id="9801052at2"/>
<sequence length="237" mass="25690">MAGVGVILQARMGSTRLPGKVLRPLAGVPMLGRILDRLGRCRAVDRLVVATSDRPADDAVAAFVADRGVGLFRGSETDVLDRYHQCAAAFGFDVVVRATGDNPFVDPEEGDRLIAFLFEQGLDYACAFPDFGSGLPVGVGLEVMTAEALSRSWRHGCDANHREHVNEYIQERPALFRQAVPGTPPDKRAPGLRLTVDTPEDFHRAETLHAAYGAERGEGEPDTPWLVAAARTRGWVS</sequence>
<dbReference type="Proteomes" id="UP000280346">
    <property type="component" value="Unassembled WGS sequence"/>
</dbReference>
<reference evidence="1 2" key="1">
    <citation type="submission" date="2018-12" db="EMBL/GenBank/DDBJ databases">
        <authorList>
            <person name="Yang Y."/>
        </authorList>
    </citation>
    <scope>NUCLEOTIDE SEQUENCE [LARGE SCALE GENOMIC DNA]</scope>
    <source>
        <strain evidence="1 2">GSF71</strain>
    </source>
</reference>
<dbReference type="RefSeq" id="WP_127000083.1">
    <property type="nucleotide sequence ID" value="NZ_CP173195.1"/>
</dbReference>
<dbReference type="PANTHER" id="PTHR42866">
    <property type="entry name" value="3-DEOXY-MANNO-OCTULOSONATE CYTIDYLYLTRANSFERASE"/>
    <property type="match status" value="1"/>
</dbReference>
<proteinExistence type="predicted"/>
<keyword evidence="1" id="KW-0548">Nucleotidyltransferase</keyword>